<dbReference type="EMBL" id="LAZR01011203">
    <property type="protein sequence ID" value="KKM62912.1"/>
    <property type="molecule type" value="Genomic_DNA"/>
</dbReference>
<reference evidence="1" key="1">
    <citation type="journal article" date="2015" name="Nature">
        <title>Complex archaea that bridge the gap between prokaryotes and eukaryotes.</title>
        <authorList>
            <person name="Spang A."/>
            <person name="Saw J.H."/>
            <person name="Jorgensen S.L."/>
            <person name="Zaremba-Niedzwiedzka K."/>
            <person name="Martijn J."/>
            <person name="Lind A.E."/>
            <person name="van Eijk R."/>
            <person name="Schleper C."/>
            <person name="Guy L."/>
            <person name="Ettema T.J."/>
        </authorList>
    </citation>
    <scope>NUCLEOTIDE SEQUENCE</scope>
</reference>
<gene>
    <name evidence="1" type="ORF">LCGC14_1516850</name>
</gene>
<protein>
    <submittedName>
        <fullName evidence="1">Uncharacterized protein</fullName>
    </submittedName>
</protein>
<organism evidence="1">
    <name type="scientific">marine sediment metagenome</name>
    <dbReference type="NCBI Taxonomy" id="412755"/>
    <lineage>
        <taxon>unclassified sequences</taxon>
        <taxon>metagenomes</taxon>
        <taxon>ecological metagenomes</taxon>
    </lineage>
</organism>
<name>A0A0F9M0X6_9ZZZZ</name>
<accession>A0A0F9M0X6</accession>
<proteinExistence type="predicted"/>
<evidence type="ECO:0000313" key="1">
    <source>
        <dbReference type="EMBL" id="KKM62912.1"/>
    </source>
</evidence>
<dbReference type="AlphaFoldDB" id="A0A0F9M0X6"/>
<comment type="caution">
    <text evidence="1">The sequence shown here is derived from an EMBL/GenBank/DDBJ whole genome shotgun (WGS) entry which is preliminary data.</text>
</comment>
<sequence>MARYYSDGISEVPFLADEDLTAYQYKLVKPASAEGYVEPFDHDGIGSGSAFPVGVLVNDPSAGQEASVKTIGFTKVKGRVAACNLTSGAWVRAASDGLVEAASVTVDADAIMGRWFGPVNTTVGASILGNVFLTPFAASGATLLAQ</sequence>